<dbReference type="FunFam" id="3.40.605.10:FF:000003">
    <property type="entry name" value="Methylmalonate-semialdehyde dehydrogenase [acylating]"/>
    <property type="match status" value="1"/>
</dbReference>
<evidence type="ECO:0000313" key="6">
    <source>
        <dbReference type="Proteomes" id="UP000494363"/>
    </source>
</evidence>
<dbReference type="CDD" id="cd07085">
    <property type="entry name" value="ALDH_F6_MMSDH"/>
    <property type="match status" value="1"/>
</dbReference>
<sequence>MNEANHGAARVRELSHFIDGQHAAGTSGRFNDVFDPAQGQVTARVPVANTSEVGVAVAAAKTAFATWSETPPLKRARLMFKFKELLEAHSDELAELITRDHGKLFSDAKGEVVRGIEIVEFACGIPNLLKTDFTDQTSGGMDSWNLRQPLGVAAGVTPFNFPMVVPCWMFVMAAATGNTFILKPSERTPSASIRLAELFIEAGFPKGVFNVVHGDKSTVDALIDHPDVAAISVVGSTPVAEYIYRESAKRGKRVQALGSAKNHLVVMPDANLNQAVDALINSAYGSAGERCMATSVAVAVGRIADDLIERLMPRVRSLRIGGGMEPDLDMGPLISAAHRAKVTGYIEAGVAAGARLVVDGRGHAVRGHEEGFFLGGSLFDDVKPDMSIYREEIFGPVLSVVRVPDLASAIALVNAHELGNCVSLFTADGGTARTFTRQIQAGMVGINVPSPVPAAWHSFGGWKRSLFGDHHAHGEEAVRFYTHYKSVMQRWPDSEDKGAEFAMPHAS</sequence>
<evidence type="ECO:0000256" key="2">
    <source>
        <dbReference type="ARBA" id="ARBA00023002"/>
    </source>
</evidence>
<dbReference type="FunFam" id="3.40.309.10:FF:000002">
    <property type="entry name" value="Methylmalonate-semialdehyde dehydrogenase (Acylating)"/>
    <property type="match status" value="1"/>
</dbReference>
<proteinExistence type="predicted"/>
<dbReference type="InterPro" id="IPR010061">
    <property type="entry name" value="MeMal-semiAld_DH"/>
</dbReference>
<dbReference type="NCBIfam" id="TIGR01722">
    <property type="entry name" value="MMSDH"/>
    <property type="match status" value="1"/>
</dbReference>
<evidence type="ECO:0000259" key="4">
    <source>
        <dbReference type="Pfam" id="PF00171"/>
    </source>
</evidence>
<keyword evidence="2 5" id="KW-0560">Oxidoreductase</keyword>
<organism evidence="5 6">
    <name type="scientific">Paraburkholderia humisilvae</name>
    <dbReference type="NCBI Taxonomy" id="627669"/>
    <lineage>
        <taxon>Bacteria</taxon>
        <taxon>Pseudomonadati</taxon>
        <taxon>Pseudomonadota</taxon>
        <taxon>Betaproteobacteria</taxon>
        <taxon>Burkholderiales</taxon>
        <taxon>Burkholderiaceae</taxon>
        <taxon>Paraburkholderia</taxon>
    </lineage>
</organism>
<dbReference type="GO" id="GO:0006210">
    <property type="term" value="P:thymine catabolic process"/>
    <property type="evidence" value="ECO:0007669"/>
    <property type="project" value="TreeGrafter"/>
</dbReference>
<dbReference type="InterPro" id="IPR016163">
    <property type="entry name" value="Ald_DH_C"/>
</dbReference>
<dbReference type="InterPro" id="IPR016162">
    <property type="entry name" value="Ald_DH_N"/>
</dbReference>
<dbReference type="InterPro" id="IPR015590">
    <property type="entry name" value="Aldehyde_DH_dom"/>
</dbReference>
<feature type="domain" description="Aldehyde dehydrogenase" evidence="4">
    <location>
        <begin position="29"/>
        <end position="487"/>
    </location>
</feature>
<keyword evidence="6" id="KW-1185">Reference proteome</keyword>
<dbReference type="Pfam" id="PF00171">
    <property type="entry name" value="Aldedh"/>
    <property type="match status" value="1"/>
</dbReference>
<dbReference type="RefSeq" id="WP_175229617.1">
    <property type="nucleotide sequence ID" value="NZ_CADIKH010000032.1"/>
</dbReference>
<dbReference type="AlphaFoldDB" id="A0A6J5ELZ5"/>
<accession>A0A6J5ELZ5</accession>
<protein>
    <recommendedName>
        <fullName evidence="1">methylmalonate-semialdehyde dehydrogenase (CoA acylating)</fullName>
        <ecNumber evidence="1">1.2.1.27</ecNumber>
    </recommendedName>
</protein>
<dbReference type="GO" id="GO:0006574">
    <property type="term" value="P:L-valine catabolic process"/>
    <property type="evidence" value="ECO:0007669"/>
    <property type="project" value="TreeGrafter"/>
</dbReference>
<dbReference type="EC" id="1.2.1.27" evidence="1"/>
<dbReference type="PANTHER" id="PTHR43866:SF4">
    <property type="entry name" value="MALONATE-SEMIALDEHYDE DEHYDROGENASE"/>
    <property type="match status" value="1"/>
</dbReference>
<evidence type="ECO:0000256" key="3">
    <source>
        <dbReference type="ARBA" id="ARBA00023027"/>
    </source>
</evidence>
<dbReference type="EMBL" id="CADIKH010000032">
    <property type="protein sequence ID" value="CAB3767203.1"/>
    <property type="molecule type" value="Genomic_DNA"/>
</dbReference>
<dbReference type="GO" id="GO:0004491">
    <property type="term" value="F:methylmalonate-semialdehyde dehydrogenase (acylating, NAD) activity"/>
    <property type="evidence" value="ECO:0007669"/>
    <property type="project" value="UniProtKB-EC"/>
</dbReference>
<dbReference type="Gene3D" id="3.40.309.10">
    <property type="entry name" value="Aldehyde Dehydrogenase, Chain A, domain 2"/>
    <property type="match status" value="1"/>
</dbReference>
<dbReference type="SUPFAM" id="SSF53720">
    <property type="entry name" value="ALDH-like"/>
    <property type="match status" value="1"/>
</dbReference>
<reference evidence="5 6" key="1">
    <citation type="submission" date="2020-04" db="EMBL/GenBank/DDBJ databases">
        <authorList>
            <person name="De Canck E."/>
        </authorList>
    </citation>
    <scope>NUCLEOTIDE SEQUENCE [LARGE SCALE GENOMIC DNA]</scope>
    <source>
        <strain evidence="5 6">LMG 29542</strain>
    </source>
</reference>
<dbReference type="InterPro" id="IPR016160">
    <property type="entry name" value="Ald_DH_CS_CYS"/>
</dbReference>
<dbReference type="PANTHER" id="PTHR43866">
    <property type="entry name" value="MALONATE-SEMIALDEHYDE DEHYDROGENASE"/>
    <property type="match status" value="1"/>
</dbReference>
<keyword evidence="3" id="KW-0520">NAD</keyword>
<gene>
    <name evidence="5" type="primary">bauC_3</name>
    <name evidence="5" type="ORF">LMG29542_05551</name>
</gene>
<evidence type="ECO:0000313" key="5">
    <source>
        <dbReference type="EMBL" id="CAB3767203.1"/>
    </source>
</evidence>
<dbReference type="PROSITE" id="PS00070">
    <property type="entry name" value="ALDEHYDE_DEHYDR_CYS"/>
    <property type="match status" value="1"/>
</dbReference>
<evidence type="ECO:0000256" key="1">
    <source>
        <dbReference type="ARBA" id="ARBA00013048"/>
    </source>
</evidence>
<dbReference type="Proteomes" id="UP000494363">
    <property type="component" value="Unassembled WGS sequence"/>
</dbReference>
<name>A0A6J5ELZ5_9BURK</name>
<dbReference type="Gene3D" id="3.40.605.10">
    <property type="entry name" value="Aldehyde Dehydrogenase, Chain A, domain 1"/>
    <property type="match status" value="1"/>
</dbReference>
<dbReference type="InterPro" id="IPR016161">
    <property type="entry name" value="Ald_DH/histidinol_DH"/>
</dbReference>